<evidence type="ECO:0000313" key="7">
    <source>
        <dbReference type="Proteomes" id="UP000821598"/>
    </source>
</evidence>
<comment type="similarity">
    <text evidence="1">Belongs to the LysR transcriptional regulatory family.</text>
</comment>
<gene>
    <name evidence="6" type="ORF">FSB64_30200</name>
</gene>
<evidence type="ECO:0000256" key="2">
    <source>
        <dbReference type="ARBA" id="ARBA00023015"/>
    </source>
</evidence>
<dbReference type="InterPro" id="IPR036388">
    <property type="entry name" value="WH-like_DNA-bd_sf"/>
</dbReference>
<dbReference type="CDD" id="cd08422">
    <property type="entry name" value="PBP2_CrgA_like"/>
    <property type="match status" value="1"/>
</dbReference>
<keyword evidence="7" id="KW-1185">Reference proteome</keyword>
<dbReference type="Gene3D" id="3.40.190.290">
    <property type="match status" value="1"/>
</dbReference>
<dbReference type="Proteomes" id="UP000821598">
    <property type="component" value="Unassembled WGS sequence"/>
</dbReference>
<evidence type="ECO:0000256" key="1">
    <source>
        <dbReference type="ARBA" id="ARBA00009437"/>
    </source>
</evidence>
<dbReference type="InterPro" id="IPR005119">
    <property type="entry name" value="LysR_subst-bd"/>
</dbReference>
<dbReference type="PANTHER" id="PTHR30537:SF5">
    <property type="entry name" value="HTH-TYPE TRANSCRIPTIONAL ACTIVATOR TTDR-RELATED"/>
    <property type="match status" value="1"/>
</dbReference>
<evidence type="ECO:0000256" key="4">
    <source>
        <dbReference type="ARBA" id="ARBA00023163"/>
    </source>
</evidence>
<keyword evidence="2" id="KW-0805">Transcription regulation</keyword>
<dbReference type="InterPro" id="IPR058163">
    <property type="entry name" value="LysR-type_TF_proteobact-type"/>
</dbReference>
<organism evidence="6 7">
    <name type="scientific">Paraburkholderia youngii</name>
    <dbReference type="NCBI Taxonomy" id="2782701"/>
    <lineage>
        <taxon>Bacteria</taxon>
        <taxon>Pseudomonadati</taxon>
        <taxon>Pseudomonadota</taxon>
        <taxon>Betaproteobacteria</taxon>
        <taxon>Burkholderiales</taxon>
        <taxon>Burkholderiaceae</taxon>
        <taxon>Paraburkholderia</taxon>
    </lineage>
</organism>
<proteinExistence type="inferred from homology"/>
<feature type="domain" description="HTH lysR-type" evidence="5">
    <location>
        <begin position="36"/>
        <end position="92"/>
    </location>
</feature>
<dbReference type="Pfam" id="PF00126">
    <property type="entry name" value="HTH_1"/>
    <property type="match status" value="1"/>
</dbReference>
<keyword evidence="4" id="KW-0804">Transcription</keyword>
<dbReference type="PANTHER" id="PTHR30537">
    <property type="entry name" value="HTH-TYPE TRANSCRIPTIONAL REGULATOR"/>
    <property type="match status" value="1"/>
</dbReference>
<dbReference type="PROSITE" id="PS50931">
    <property type="entry name" value="HTH_LYSR"/>
    <property type="match status" value="1"/>
</dbReference>
<dbReference type="Gene3D" id="1.10.10.10">
    <property type="entry name" value="Winged helix-like DNA-binding domain superfamily/Winged helix DNA-binding domain"/>
    <property type="match status" value="1"/>
</dbReference>
<dbReference type="SUPFAM" id="SSF53850">
    <property type="entry name" value="Periplasmic binding protein-like II"/>
    <property type="match status" value="1"/>
</dbReference>
<dbReference type="SUPFAM" id="SSF46785">
    <property type="entry name" value="Winged helix' DNA-binding domain"/>
    <property type="match status" value="1"/>
</dbReference>
<evidence type="ECO:0000259" key="5">
    <source>
        <dbReference type="PROSITE" id="PS50931"/>
    </source>
</evidence>
<evidence type="ECO:0000313" key="6">
    <source>
        <dbReference type="EMBL" id="NVI07951.1"/>
    </source>
</evidence>
<evidence type="ECO:0000256" key="3">
    <source>
        <dbReference type="ARBA" id="ARBA00023125"/>
    </source>
</evidence>
<sequence>MTCHVRARTPGLAPVLATPLTIGAQWFSNDGKAMANLSSLVIFAKVVESGSLSGAARQLGMPVSTVSRHIAEFEKALGVRLLERSTRNLTLTDLGKEVYEQAVRGAELGEAIDRVASSHLSDVSGLLRLSAPPSVSDTLLTPLVLEFQKRYPNVRFQILVTERYVEHIADGVDLVFRVGALRDSSLVARRLLAYRHRIVATPACLKRCGAIRKPRDLLEHRLLAFSHWKADCSWCFVHENGREKQTLTFQPLFAMNDFAGLASMLLAGAGIGELPPVVRPDLVREGKLVEVMPQWRLPTYDLSLVYLGNRHISKPCRLFKEFAIEMAPLLFPDFPE</sequence>
<comment type="caution">
    <text evidence="6">The sequence shown here is derived from an EMBL/GenBank/DDBJ whole genome shotgun (WGS) entry which is preliminary data.</text>
</comment>
<dbReference type="InterPro" id="IPR000847">
    <property type="entry name" value="LysR_HTH_N"/>
</dbReference>
<reference evidence="6 7" key="1">
    <citation type="submission" date="2019-08" db="EMBL/GenBank/DDBJ databases">
        <title>Paraburkholderia simonii sp. nov. and P. youngii sp. nov. Brazilian and Mexican Mimosa-associated rhizobia.</title>
        <authorList>
            <person name="Mavima L."/>
            <person name="Beukes C.W."/>
            <person name="Palmer M."/>
            <person name="De Meyer S.E."/>
            <person name="James E.K."/>
            <person name="Maluk M."/>
            <person name="Avontuur J.R."/>
            <person name="Chan W.Y."/>
            <person name="Venter S.N."/>
            <person name="Steenkamp E.T."/>
        </authorList>
    </citation>
    <scope>NUCLEOTIDE SEQUENCE [LARGE SCALE GENOMIC DNA]</scope>
    <source>
        <strain evidence="6 7">JPY454</strain>
    </source>
</reference>
<dbReference type="InterPro" id="IPR036390">
    <property type="entry name" value="WH_DNA-bd_sf"/>
</dbReference>
<accession>A0ABX2NUS5</accession>
<name>A0ABX2NUS5_9BURK</name>
<protein>
    <submittedName>
        <fullName evidence="6">LysR family transcriptional regulator</fullName>
    </submittedName>
</protein>
<keyword evidence="3" id="KW-0238">DNA-binding</keyword>
<dbReference type="Pfam" id="PF03466">
    <property type="entry name" value="LysR_substrate"/>
    <property type="match status" value="1"/>
</dbReference>
<dbReference type="EMBL" id="VOMC01000040">
    <property type="protein sequence ID" value="NVI07951.1"/>
    <property type="molecule type" value="Genomic_DNA"/>
</dbReference>